<comment type="caution">
    <text evidence="1">The sequence shown here is derived from an EMBL/GenBank/DDBJ whole genome shotgun (WGS) entry which is preliminary data.</text>
</comment>
<gene>
    <name evidence="1" type="ORF">S01H1_35371</name>
</gene>
<reference evidence="1" key="1">
    <citation type="journal article" date="2014" name="Front. Microbiol.">
        <title>High frequency of phylogenetically diverse reductive dehalogenase-homologous genes in deep subseafloor sedimentary metagenomes.</title>
        <authorList>
            <person name="Kawai M."/>
            <person name="Futagami T."/>
            <person name="Toyoda A."/>
            <person name="Takaki Y."/>
            <person name="Nishi S."/>
            <person name="Hori S."/>
            <person name="Arai W."/>
            <person name="Tsubouchi T."/>
            <person name="Morono Y."/>
            <person name="Uchiyama I."/>
            <person name="Ito T."/>
            <person name="Fujiyama A."/>
            <person name="Inagaki F."/>
            <person name="Takami H."/>
        </authorList>
    </citation>
    <scope>NUCLEOTIDE SEQUENCE</scope>
    <source>
        <strain evidence="1">Expedition CK06-06</strain>
    </source>
</reference>
<organism evidence="1">
    <name type="scientific">marine sediment metagenome</name>
    <dbReference type="NCBI Taxonomy" id="412755"/>
    <lineage>
        <taxon>unclassified sequences</taxon>
        <taxon>metagenomes</taxon>
        <taxon>ecological metagenomes</taxon>
    </lineage>
</organism>
<evidence type="ECO:0000313" key="1">
    <source>
        <dbReference type="EMBL" id="GAG11205.1"/>
    </source>
</evidence>
<name>X0UZF2_9ZZZZ</name>
<feature type="non-terminal residue" evidence="1">
    <location>
        <position position="1"/>
    </location>
</feature>
<dbReference type="AlphaFoldDB" id="X0UZF2"/>
<proteinExistence type="predicted"/>
<protein>
    <submittedName>
        <fullName evidence="1">Uncharacterized protein</fullName>
    </submittedName>
</protein>
<accession>X0UZF2</accession>
<dbReference type="EMBL" id="BARS01022102">
    <property type="protein sequence ID" value="GAG11205.1"/>
    <property type="molecule type" value="Genomic_DNA"/>
</dbReference>
<sequence>FKHGIVIVPVVFTRDEWENGPERYSLLAEAIRAEGVQL</sequence>